<dbReference type="EMBL" id="QWGA01000008">
    <property type="protein sequence ID" value="RIJ27556.1"/>
    <property type="molecule type" value="Genomic_DNA"/>
</dbReference>
<gene>
    <name evidence="16" type="ORF">D1222_14270</name>
</gene>
<keyword evidence="13" id="KW-0732">Signal</keyword>
<evidence type="ECO:0000256" key="12">
    <source>
        <dbReference type="RuleBase" id="RU003357"/>
    </source>
</evidence>
<dbReference type="RefSeq" id="WP_119454933.1">
    <property type="nucleotide sequence ID" value="NZ_QWGA01000008.1"/>
</dbReference>
<dbReference type="PANTHER" id="PTHR32552:SF81">
    <property type="entry name" value="TONB-DEPENDENT OUTER MEMBRANE RECEPTOR"/>
    <property type="match status" value="1"/>
</dbReference>
<dbReference type="Gene3D" id="2.40.170.20">
    <property type="entry name" value="TonB-dependent receptor, beta-barrel domain"/>
    <property type="match status" value="1"/>
</dbReference>
<reference evidence="16 17" key="1">
    <citation type="submission" date="2018-08" db="EMBL/GenBank/DDBJ databases">
        <title>Henriciella mobilis sp. nov., isolated from seawater.</title>
        <authorList>
            <person name="Cheng H."/>
            <person name="Wu Y.-H."/>
            <person name="Xu X.-W."/>
            <person name="Guo L.-L."/>
        </authorList>
    </citation>
    <scope>NUCLEOTIDE SEQUENCE [LARGE SCALE GENOMIC DNA]</scope>
    <source>
        <strain evidence="16 17">CCUG67844</strain>
    </source>
</reference>
<evidence type="ECO:0000256" key="2">
    <source>
        <dbReference type="ARBA" id="ARBA00022448"/>
    </source>
</evidence>
<feature type="signal peptide" evidence="13">
    <location>
        <begin position="1"/>
        <end position="19"/>
    </location>
</feature>
<organism evidence="16 17">
    <name type="scientific">Henriciella algicola</name>
    <dbReference type="NCBI Taxonomy" id="1608422"/>
    <lineage>
        <taxon>Bacteria</taxon>
        <taxon>Pseudomonadati</taxon>
        <taxon>Pseudomonadota</taxon>
        <taxon>Alphaproteobacteria</taxon>
        <taxon>Hyphomonadales</taxon>
        <taxon>Hyphomonadaceae</taxon>
        <taxon>Henriciella</taxon>
    </lineage>
</organism>
<keyword evidence="16" id="KW-0675">Receptor</keyword>
<feature type="domain" description="TonB-dependent receptor-like beta-barrel" evidence="14">
    <location>
        <begin position="257"/>
        <end position="685"/>
    </location>
</feature>
<evidence type="ECO:0000313" key="16">
    <source>
        <dbReference type="EMBL" id="RIJ27556.1"/>
    </source>
</evidence>
<dbReference type="PROSITE" id="PS52016">
    <property type="entry name" value="TONB_DEPENDENT_REC_3"/>
    <property type="match status" value="1"/>
</dbReference>
<proteinExistence type="inferred from homology"/>
<keyword evidence="10 11" id="KW-0998">Cell outer membrane</keyword>
<dbReference type="OrthoDB" id="7313036at2"/>
<accession>A0A399R7D5</accession>
<evidence type="ECO:0000256" key="3">
    <source>
        <dbReference type="ARBA" id="ARBA00022452"/>
    </source>
</evidence>
<dbReference type="SUPFAM" id="SSF56935">
    <property type="entry name" value="Porins"/>
    <property type="match status" value="1"/>
</dbReference>
<evidence type="ECO:0000259" key="14">
    <source>
        <dbReference type="Pfam" id="PF00593"/>
    </source>
</evidence>
<keyword evidence="5 11" id="KW-0812">Transmembrane</keyword>
<keyword evidence="2 11" id="KW-0813">Transport</keyword>
<evidence type="ECO:0000259" key="15">
    <source>
        <dbReference type="Pfam" id="PF07715"/>
    </source>
</evidence>
<keyword evidence="6" id="KW-0408">Iron</keyword>
<comment type="similarity">
    <text evidence="11 12">Belongs to the TonB-dependent receptor family.</text>
</comment>
<dbReference type="PANTHER" id="PTHR32552">
    <property type="entry name" value="FERRICHROME IRON RECEPTOR-RELATED"/>
    <property type="match status" value="1"/>
</dbReference>
<dbReference type="InterPro" id="IPR039426">
    <property type="entry name" value="TonB-dep_rcpt-like"/>
</dbReference>
<evidence type="ECO:0000256" key="5">
    <source>
        <dbReference type="ARBA" id="ARBA00022692"/>
    </source>
</evidence>
<dbReference type="InterPro" id="IPR000531">
    <property type="entry name" value="Beta-barrel_TonB"/>
</dbReference>
<keyword evidence="9 11" id="KW-0472">Membrane</keyword>
<protein>
    <submittedName>
        <fullName evidence="16">TonB-dependent receptor</fullName>
    </submittedName>
</protein>
<comment type="subcellular location">
    <subcellularLocation>
        <location evidence="1 11">Cell outer membrane</location>
        <topology evidence="1 11">Multi-pass membrane protein</topology>
    </subcellularLocation>
</comment>
<feature type="chain" id="PRO_5017277520" evidence="13">
    <location>
        <begin position="20"/>
        <end position="719"/>
    </location>
</feature>
<evidence type="ECO:0000313" key="17">
    <source>
        <dbReference type="Proteomes" id="UP000265845"/>
    </source>
</evidence>
<dbReference type="AlphaFoldDB" id="A0A399R7D5"/>
<dbReference type="GO" id="GO:0006826">
    <property type="term" value="P:iron ion transport"/>
    <property type="evidence" value="ECO:0007669"/>
    <property type="project" value="UniProtKB-KW"/>
</dbReference>
<evidence type="ECO:0000256" key="1">
    <source>
        <dbReference type="ARBA" id="ARBA00004571"/>
    </source>
</evidence>
<evidence type="ECO:0000256" key="9">
    <source>
        <dbReference type="ARBA" id="ARBA00023136"/>
    </source>
</evidence>
<comment type="caution">
    <text evidence="16">The sequence shown here is derived from an EMBL/GenBank/DDBJ whole genome shotgun (WGS) entry which is preliminary data.</text>
</comment>
<feature type="domain" description="TonB-dependent receptor plug" evidence="15">
    <location>
        <begin position="52"/>
        <end position="159"/>
    </location>
</feature>
<keyword evidence="17" id="KW-1185">Reference proteome</keyword>
<dbReference type="Pfam" id="PF07715">
    <property type="entry name" value="Plug"/>
    <property type="match status" value="1"/>
</dbReference>
<evidence type="ECO:0000256" key="11">
    <source>
        <dbReference type="PROSITE-ProRule" id="PRU01360"/>
    </source>
</evidence>
<keyword evidence="8 12" id="KW-0798">TonB box</keyword>
<dbReference type="GO" id="GO:0009279">
    <property type="term" value="C:cell outer membrane"/>
    <property type="evidence" value="ECO:0007669"/>
    <property type="project" value="UniProtKB-SubCell"/>
</dbReference>
<dbReference type="Pfam" id="PF00593">
    <property type="entry name" value="TonB_dep_Rec_b-barrel"/>
    <property type="match status" value="1"/>
</dbReference>
<keyword evidence="3 11" id="KW-1134">Transmembrane beta strand</keyword>
<dbReference type="InterPro" id="IPR012910">
    <property type="entry name" value="Plug_dom"/>
</dbReference>
<sequence length="719" mass="79444">MKKTILIASASLFALGAAAQQPGEAPTADAGMPAEARQQTVIVKGQKIDTELQDVAASVEVVTGFEIAREPVSDLYDIVERIPNVTTSFGDLGFAIRGIDQRGIGGSGRGQTLTVYVDDASLGNYTTFFGPLDAWDLGQVEVFRGPQSTNFGRNALAGAIYVRSQDPSYDSDFRLRMEGGEYETYQLAVAGGGAIIDDKLAWRGSAQQRSSEGFIDNVFLDEPADASELTSGRFKLLWEPTDDISVISTTSYTDNFAGEDGVTPTNDFRREANYDVAGSEGTETWLQSVNATWAINDTWEVQSITAWQTTDYTRIEDYDVTPAPVSSLDRLGEDTSISQEIRLKYFGERLSAVGGIYYTDASTDYTDSFTLPLTFVYPQLPVNNLVSRESFIEFGAENYAFFLDGEYELTEQVDLLFGARYDNEKQTNDAIADTQILGQLPPLPPQILALLESQTGVTRQVSETEYDAFLPKVGVRFEPTDNSTYAFVVQKAYRAGGSEISNLDGSVTFYEPEYLWNYEASSRQRLMNGRLIWNTNVYYADWTDQQVSVQVPNFPNFFSTVNAGESTIYGLESDLTYIVSEQVEIYGGLGYAHTEFDDFPDPNNPGNNLAGNSFPFAPEWTANAGFDYEAENGLFGGVDVSYQASSYSDQDNLELNEVDARTLVNIRVGYAFNDQLRLSLIGRNVLDEEYYSFLNRSATGGFARLGDPRVLSLRLDANF</sequence>
<keyword evidence="4" id="KW-0410">Iron transport</keyword>
<evidence type="ECO:0000256" key="10">
    <source>
        <dbReference type="ARBA" id="ARBA00023237"/>
    </source>
</evidence>
<evidence type="ECO:0000256" key="6">
    <source>
        <dbReference type="ARBA" id="ARBA00023004"/>
    </source>
</evidence>
<dbReference type="InterPro" id="IPR036942">
    <property type="entry name" value="Beta-barrel_TonB_sf"/>
</dbReference>
<evidence type="ECO:0000256" key="13">
    <source>
        <dbReference type="SAM" id="SignalP"/>
    </source>
</evidence>
<evidence type="ECO:0000256" key="8">
    <source>
        <dbReference type="ARBA" id="ARBA00023077"/>
    </source>
</evidence>
<name>A0A399R7D5_9PROT</name>
<keyword evidence="7" id="KW-0406">Ion transport</keyword>
<evidence type="ECO:0000256" key="7">
    <source>
        <dbReference type="ARBA" id="ARBA00023065"/>
    </source>
</evidence>
<dbReference type="Proteomes" id="UP000265845">
    <property type="component" value="Unassembled WGS sequence"/>
</dbReference>
<evidence type="ECO:0000256" key="4">
    <source>
        <dbReference type="ARBA" id="ARBA00022496"/>
    </source>
</evidence>